<protein>
    <submittedName>
        <fullName evidence="1">Uncharacterized protein</fullName>
    </submittedName>
</protein>
<reference evidence="1 2" key="1">
    <citation type="submission" date="2016-10" db="EMBL/GenBank/DDBJ databases">
        <title>Genome sequence of the ascomycete fungus Penicillium subrubescens.</title>
        <authorList>
            <person name="De Vries R.P."/>
            <person name="Peng M."/>
            <person name="Dilokpimol A."/>
            <person name="Hilden K."/>
            <person name="Makela M.R."/>
            <person name="Grigoriev I."/>
            <person name="Riley R."/>
            <person name="Granchi Z."/>
        </authorList>
    </citation>
    <scope>NUCLEOTIDE SEQUENCE [LARGE SCALE GENOMIC DNA]</scope>
    <source>
        <strain evidence="1 2">CBS 132785</strain>
    </source>
</reference>
<dbReference type="AlphaFoldDB" id="A0A1Q5SXR2"/>
<proteinExistence type="predicted"/>
<evidence type="ECO:0000313" key="2">
    <source>
        <dbReference type="Proteomes" id="UP000186955"/>
    </source>
</evidence>
<comment type="caution">
    <text evidence="1">The sequence shown here is derived from an EMBL/GenBank/DDBJ whole genome shotgun (WGS) entry which is preliminary data.</text>
</comment>
<accession>A0A1Q5SXR2</accession>
<dbReference type="EMBL" id="MNBE01000740">
    <property type="protein sequence ID" value="OKO92645.1"/>
    <property type="molecule type" value="Genomic_DNA"/>
</dbReference>
<keyword evidence="2" id="KW-1185">Reference proteome</keyword>
<organism evidence="1 2">
    <name type="scientific">Penicillium subrubescens</name>
    <dbReference type="NCBI Taxonomy" id="1316194"/>
    <lineage>
        <taxon>Eukaryota</taxon>
        <taxon>Fungi</taxon>
        <taxon>Dikarya</taxon>
        <taxon>Ascomycota</taxon>
        <taxon>Pezizomycotina</taxon>
        <taxon>Eurotiomycetes</taxon>
        <taxon>Eurotiomycetidae</taxon>
        <taxon>Eurotiales</taxon>
        <taxon>Aspergillaceae</taxon>
        <taxon>Penicillium</taxon>
    </lineage>
</organism>
<evidence type="ECO:0000313" key="1">
    <source>
        <dbReference type="EMBL" id="OKO92645.1"/>
    </source>
</evidence>
<name>A0A1Q5SXR2_9EURO</name>
<gene>
    <name evidence="1" type="ORF">PENSUB_12630</name>
</gene>
<sequence>MQVSSTWKLAGDVGCEMVKEETTSPALLQIGISTAIPYDFGGNIFSHWIGTTEENTTDFKLIA</sequence>
<dbReference type="Proteomes" id="UP000186955">
    <property type="component" value="Unassembled WGS sequence"/>
</dbReference>